<dbReference type="PANTHER" id="PTHR33164:SF43">
    <property type="entry name" value="HTH-TYPE TRANSCRIPTIONAL REPRESSOR YETL"/>
    <property type="match status" value="1"/>
</dbReference>
<dbReference type="GO" id="GO:0003677">
    <property type="term" value="F:DNA binding"/>
    <property type="evidence" value="ECO:0007669"/>
    <property type="project" value="UniProtKB-KW"/>
</dbReference>
<evidence type="ECO:0000259" key="4">
    <source>
        <dbReference type="PROSITE" id="PS50995"/>
    </source>
</evidence>
<comment type="caution">
    <text evidence="5">The sequence shown here is derived from an EMBL/GenBank/DDBJ whole genome shotgun (WGS) entry which is preliminary data.</text>
</comment>
<dbReference type="PANTHER" id="PTHR33164">
    <property type="entry name" value="TRANSCRIPTIONAL REGULATOR, MARR FAMILY"/>
    <property type="match status" value="1"/>
</dbReference>
<gene>
    <name evidence="5" type="ORF">H9962_04830</name>
</gene>
<dbReference type="PRINTS" id="PR00598">
    <property type="entry name" value="HTHMARR"/>
</dbReference>
<dbReference type="PROSITE" id="PS50995">
    <property type="entry name" value="HTH_MARR_2"/>
    <property type="match status" value="1"/>
</dbReference>
<keyword evidence="2" id="KW-0238">DNA-binding</keyword>
<dbReference type="GO" id="GO:0006950">
    <property type="term" value="P:response to stress"/>
    <property type="evidence" value="ECO:0007669"/>
    <property type="project" value="TreeGrafter"/>
</dbReference>
<dbReference type="InterPro" id="IPR000835">
    <property type="entry name" value="HTH_MarR-typ"/>
</dbReference>
<dbReference type="Proteomes" id="UP000824225">
    <property type="component" value="Unassembled WGS sequence"/>
</dbReference>
<dbReference type="InterPro" id="IPR036390">
    <property type="entry name" value="WH_DNA-bd_sf"/>
</dbReference>
<name>A0A9D2HE53_9BACT</name>
<accession>A0A9D2HE53</accession>
<proteinExistence type="predicted"/>
<dbReference type="PROSITE" id="PS01117">
    <property type="entry name" value="HTH_MARR_1"/>
    <property type="match status" value="1"/>
</dbReference>
<dbReference type="EMBL" id="DXAN01000014">
    <property type="protein sequence ID" value="HJA08496.1"/>
    <property type="molecule type" value="Genomic_DNA"/>
</dbReference>
<dbReference type="GO" id="GO:0003700">
    <property type="term" value="F:DNA-binding transcription factor activity"/>
    <property type="evidence" value="ECO:0007669"/>
    <property type="project" value="InterPro"/>
</dbReference>
<dbReference type="InterPro" id="IPR023187">
    <property type="entry name" value="Tscrpt_reg_MarR-type_CS"/>
</dbReference>
<dbReference type="InterPro" id="IPR039422">
    <property type="entry name" value="MarR/SlyA-like"/>
</dbReference>
<evidence type="ECO:0000256" key="1">
    <source>
        <dbReference type="ARBA" id="ARBA00023015"/>
    </source>
</evidence>
<reference evidence="5" key="1">
    <citation type="journal article" date="2021" name="PeerJ">
        <title>Extensive microbial diversity within the chicken gut microbiome revealed by metagenomics and culture.</title>
        <authorList>
            <person name="Gilroy R."/>
            <person name="Ravi A."/>
            <person name="Getino M."/>
            <person name="Pursley I."/>
            <person name="Horton D.L."/>
            <person name="Alikhan N.F."/>
            <person name="Baker D."/>
            <person name="Gharbi K."/>
            <person name="Hall N."/>
            <person name="Watson M."/>
            <person name="Adriaenssens E.M."/>
            <person name="Foster-Nyarko E."/>
            <person name="Jarju S."/>
            <person name="Secka A."/>
            <person name="Antonio M."/>
            <person name="Oren A."/>
            <person name="Chaudhuri R.R."/>
            <person name="La Ragione R."/>
            <person name="Hildebrand F."/>
            <person name="Pallen M.J."/>
        </authorList>
    </citation>
    <scope>NUCLEOTIDE SEQUENCE</scope>
    <source>
        <strain evidence="5">CHK186-16707</strain>
    </source>
</reference>
<sequence length="142" mass="16067">MPTSDTLERISHIRTRAQLFIIDELARRGIEDVVPSHGVVLAYLYRNKGPLPVTSLVLALRRPKSTITKTTDSLESGGYLSKTPNPGDGRSYLVELTPRGKEFYSVFMDISERLEERLFAGLSAEDRQTFSRLLRVLEENLD</sequence>
<dbReference type="SUPFAM" id="SSF46785">
    <property type="entry name" value="Winged helix' DNA-binding domain"/>
    <property type="match status" value="1"/>
</dbReference>
<dbReference type="AlphaFoldDB" id="A0A9D2HE53"/>
<dbReference type="Gene3D" id="1.10.10.10">
    <property type="entry name" value="Winged helix-like DNA-binding domain superfamily/Winged helix DNA-binding domain"/>
    <property type="match status" value="1"/>
</dbReference>
<protein>
    <submittedName>
        <fullName evidence="5">MarR family transcriptional regulator</fullName>
    </submittedName>
</protein>
<dbReference type="InterPro" id="IPR036388">
    <property type="entry name" value="WH-like_DNA-bd_sf"/>
</dbReference>
<evidence type="ECO:0000313" key="6">
    <source>
        <dbReference type="Proteomes" id="UP000824225"/>
    </source>
</evidence>
<organism evidence="5 6">
    <name type="scientific">Candidatus Mailhella merdigallinarum</name>
    <dbReference type="NCBI Taxonomy" id="2838658"/>
    <lineage>
        <taxon>Bacteria</taxon>
        <taxon>Pseudomonadati</taxon>
        <taxon>Thermodesulfobacteriota</taxon>
        <taxon>Desulfovibrionia</taxon>
        <taxon>Desulfovibrionales</taxon>
        <taxon>Desulfovibrionaceae</taxon>
        <taxon>Mailhella</taxon>
    </lineage>
</organism>
<evidence type="ECO:0000313" key="5">
    <source>
        <dbReference type="EMBL" id="HJA08496.1"/>
    </source>
</evidence>
<keyword evidence="3" id="KW-0804">Transcription</keyword>
<dbReference type="SMART" id="SM00347">
    <property type="entry name" value="HTH_MARR"/>
    <property type="match status" value="1"/>
</dbReference>
<feature type="domain" description="HTH marR-type" evidence="4">
    <location>
        <begin position="3"/>
        <end position="139"/>
    </location>
</feature>
<evidence type="ECO:0000256" key="3">
    <source>
        <dbReference type="ARBA" id="ARBA00023163"/>
    </source>
</evidence>
<reference evidence="5" key="2">
    <citation type="submission" date="2021-04" db="EMBL/GenBank/DDBJ databases">
        <authorList>
            <person name="Gilroy R."/>
        </authorList>
    </citation>
    <scope>NUCLEOTIDE SEQUENCE</scope>
    <source>
        <strain evidence="5">CHK186-16707</strain>
    </source>
</reference>
<keyword evidence="1" id="KW-0805">Transcription regulation</keyword>
<evidence type="ECO:0000256" key="2">
    <source>
        <dbReference type="ARBA" id="ARBA00023125"/>
    </source>
</evidence>
<dbReference type="Pfam" id="PF12802">
    <property type="entry name" value="MarR_2"/>
    <property type="match status" value="1"/>
</dbReference>